<name>A0A976IKG0_BRELC</name>
<feature type="domain" description="Cdc23" evidence="1">
    <location>
        <begin position="9"/>
        <end position="121"/>
    </location>
</feature>
<organism evidence="2 3">
    <name type="scientific">Bremia lactucae</name>
    <name type="common">Lettuce downy mildew</name>
    <dbReference type="NCBI Taxonomy" id="4779"/>
    <lineage>
        <taxon>Eukaryota</taxon>
        <taxon>Sar</taxon>
        <taxon>Stramenopiles</taxon>
        <taxon>Oomycota</taxon>
        <taxon>Peronosporomycetes</taxon>
        <taxon>Peronosporales</taxon>
        <taxon>Peronosporaceae</taxon>
        <taxon>Bremia</taxon>
    </lineage>
</organism>
<gene>
    <name evidence="2" type="ORF">CCR75_002405</name>
</gene>
<dbReference type="GO" id="GO:0005680">
    <property type="term" value="C:anaphase-promoting complex"/>
    <property type="evidence" value="ECO:0007669"/>
    <property type="project" value="InterPro"/>
</dbReference>
<protein>
    <recommendedName>
        <fullName evidence="1">Cdc23 domain-containing protein</fullName>
    </recommendedName>
</protein>
<accession>A0A976IKG0</accession>
<evidence type="ECO:0000313" key="3">
    <source>
        <dbReference type="Proteomes" id="UP000294530"/>
    </source>
</evidence>
<dbReference type="EMBL" id="SHOA02000036">
    <property type="protein sequence ID" value="TDH73398.1"/>
    <property type="molecule type" value="Genomic_DNA"/>
</dbReference>
<dbReference type="KEGG" id="blac:94346173"/>
<reference evidence="2 3" key="1">
    <citation type="journal article" date="2021" name="Genome Biol.">
        <title>AFLAP: assembly-free linkage analysis pipeline using k-mers from genome sequencing data.</title>
        <authorList>
            <person name="Fletcher K."/>
            <person name="Zhang L."/>
            <person name="Gil J."/>
            <person name="Han R."/>
            <person name="Cavanaugh K."/>
            <person name="Michelmore R."/>
        </authorList>
    </citation>
    <scope>NUCLEOTIDE SEQUENCE [LARGE SCALE GENOMIC DNA]</scope>
    <source>
        <strain evidence="2 3">SF5</strain>
    </source>
</reference>
<dbReference type="InterPro" id="IPR011990">
    <property type="entry name" value="TPR-like_helical_dom_sf"/>
</dbReference>
<sequence>MHEMAEQNIAAQLRCATHDLRVRGLKQATKFAAELLLGMSSGAPIWQSAMPNRSDEANDKIESFAEADRFEAAKACFDLGEYLRAHHLLLFSELWCNCDETDAYCSPTQKTCFLKYYSLYLVT</sequence>
<keyword evidence="3" id="KW-1185">Reference proteome</keyword>
<evidence type="ECO:0000313" key="2">
    <source>
        <dbReference type="EMBL" id="TDH73398.1"/>
    </source>
</evidence>
<dbReference type="RefSeq" id="XP_067822896.1">
    <property type="nucleotide sequence ID" value="XM_067960502.1"/>
</dbReference>
<dbReference type="Gene3D" id="1.25.40.10">
    <property type="entry name" value="Tetratricopeptide repeat domain"/>
    <property type="match status" value="1"/>
</dbReference>
<proteinExistence type="predicted"/>
<evidence type="ECO:0000259" key="1">
    <source>
        <dbReference type="Pfam" id="PF04049"/>
    </source>
</evidence>
<dbReference type="Pfam" id="PF04049">
    <property type="entry name" value="ANAPC8"/>
    <property type="match status" value="1"/>
</dbReference>
<dbReference type="AlphaFoldDB" id="A0A976IKG0"/>
<dbReference type="OrthoDB" id="10563793at2759"/>
<dbReference type="GeneID" id="94346173"/>
<dbReference type="Proteomes" id="UP000294530">
    <property type="component" value="Unassembled WGS sequence"/>
</dbReference>
<dbReference type="InterPro" id="IPR007192">
    <property type="entry name" value="APC8"/>
</dbReference>
<comment type="caution">
    <text evidence="2">The sequence shown here is derived from an EMBL/GenBank/DDBJ whole genome shotgun (WGS) entry which is preliminary data.</text>
</comment>